<evidence type="ECO:0000313" key="2">
    <source>
        <dbReference type="EMBL" id="OSC41008.1"/>
    </source>
</evidence>
<feature type="compositionally biased region" description="Basic and acidic residues" evidence="1">
    <location>
        <begin position="428"/>
        <end position="440"/>
    </location>
</feature>
<dbReference type="OrthoDB" id="4636484at2"/>
<dbReference type="STRING" id="1430326.B8W66_11220"/>
<sequence>MRIPRPTGNYAGRMIEPGGWPEIDEATFYDRAHEYNRVLRKVTDVMDTSRRQQVEVFDGGIWLGGAANAANGALGANLNQMSTLQDYLATVITWHQHIAGLIVRTKLEIGNNVDGAQYEISILENDPTLDADERTVAIDALVRATHAANTSLVADTAEQVLASKNWQSPHNALADLLRQVIPPTPEIPSLVVPVPGSPSPATPNPTPSVPQPYPPGTPVNPMPATPAVSAPGTPVFPTPGAPLVPDIHAMPMFPTPGLPVASVAPVASAPAPSPVPSAPVTPTPGPSPRPTPAASSPDQQLTPVDPATPWTPGTPANEPAPAVRPAAVTDASPAPSYQGAPVSGPAHADDSATSAAPGTARGAPAAGAAASAGSSPVAGSARSVSAESGTGSRAASGRAPLRAAGRAPAPPATRAASARTAPAPRSWVPEREERDKDKKKSQWTVAPSPLVPVSAARAARDAIAARGAGTGGMNDPLRLARRIAAALNAPDMGNEGDYGFFWITAVTTDGEIVVANSYGLAYIPDEVQLPNKVYMASADQVIPVDEMARFATYPLLAVQCWAAHHDLKLRAVIGTAEQLANSDPGAAKVVLEPDDIPPSGKMIGRSRLQVVNPAAAAALADTDELRLTDLLPPAPVDEYPPDDELHMLWFQLMKPMTSTATGREVAHLRAFRAFTAHCQRLALHQAYTAADPESQRGAVADWLYWHCVVGLLNSALSAAS</sequence>
<feature type="region of interest" description="Disordered" evidence="1">
    <location>
        <begin position="266"/>
        <end position="448"/>
    </location>
</feature>
<proteinExistence type="predicted"/>
<feature type="compositionally biased region" description="Low complexity" evidence="1">
    <location>
        <begin position="351"/>
        <end position="426"/>
    </location>
</feature>
<dbReference type="RefSeq" id="WP_085325097.1">
    <property type="nucleotide sequence ID" value="NZ_NCXP01000010.1"/>
</dbReference>
<comment type="caution">
    <text evidence="2">The sequence shown here is derived from an EMBL/GenBank/DDBJ whole genome shotgun (WGS) entry which is preliminary data.</text>
</comment>
<feature type="region of interest" description="Disordered" evidence="1">
    <location>
        <begin position="192"/>
        <end position="233"/>
    </location>
</feature>
<evidence type="ECO:0000313" key="3">
    <source>
        <dbReference type="Proteomes" id="UP000193247"/>
    </source>
</evidence>
<dbReference type="PRINTS" id="PR01217">
    <property type="entry name" value="PRICHEXTENSN"/>
</dbReference>
<accession>A0A1X2LVB7</accession>
<feature type="compositionally biased region" description="Pro residues" evidence="1">
    <location>
        <begin position="271"/>
        <end position="291"/>
    </location>
</feature>
<dbReference type="EMBL" id="NCXP01000010">
    <property type="protein sequence ID" value="OSC41008.1"/>
    <property type="molecule type" value="Genomic_DNA"/>
</dbReference>
<feature type="compositionally biased region" description="Pro residues" evidence="1">
    <location>
        <begin position="195"/>
        <end position="224"/>
    </location>
</feature>
<dbReference type="Proteomes" id="UP000193247">
    <property type="component" value="Unassembled WGS sequence"/>
</dbReference>
<organism evidence="2 3">
    <name type="scientific">Mycobacterium decipiens</name>
    <dbReference type="NCBI Taxonomy" id="1430326"/>
    <lineage>
        <taxon>Bacteria</taxon>
        <taxon>Bacillati</taxon>
        <taxon>Actinomycetota</taxon>
        <taxon>Actinomycetes</taxon>
        <taxon>Mycobacteriales</taxon>
        <taxon>Mycobacteriaceae</taxon>
        <taxon>Mycobacterium</taxon>
    </lineage>
</organism>
<name>A0A1X2LVB7_9MYCO</name>
<gene>
    <name evidence="2" type="ORF">B8W66_11220</name>
</gene>
<protein>
    <submittedName>
        <fullName evidence="2">Secretion protein EspK</fullName>
    </submittedName>
</protein>
<evidence type="ECO:0000256" key="1">
    <source>
        <dbReference type="SAM" id="MobiDB-lite"/>
    </source>
</evidence>
<reference evidence="2 3" key="1">
    <citation type="submission" date="2017-04" db="EMBL/GenBank/DDBJ databases">
        <title>The new phylogeny of genus Mycobacterium.</title>
        <authorList>
            <person name="Tortoli E."/>
            <person name="Trovato A."/>
            <person name="Cirillo D.M."/>
        </authorList>
    </citation>
    <scope>NUCLEOTIDE SEQUENCE [LARGE SCALE GENOMIC DNA]</scope>
    <source>
        <strain evidence="2 3">TBL 1200985</strain>
    </source>
</reference>
<dbReference type="AlphaFoldDB" id="A0A1X2LVB7"/>
<keyword evidence="3" id="KW-1185">Reference proteome</keyword>